<feature type="transmembrane region" description="Helical" evidence="7">
    <location>
        <begin position="231"/>
        <end position="255"/>
    </location>
</feature>
<dbReference type="CDD" id="cd06261">
    <property type="entry name" value="TM_PBP2"/>
    <property type="match status" value="1"/>
</dbReference>
<comment type="subcellular location">
    <subcellularLocation>
        <location evidence="1 7">Cell membrane</location>
        <topology evidence="1 7">Multi-pass membrane protein</topology>
    </subcellularLocation>
</comment>
<dbReference type="InterPro" id="IPR035906">
    <property type="entry name" value="MetI-like_sf"/>
</dbReference>
<protein>
    <submittedName>
        <fullName evidence="9">ABC transporter permease</fullName>
    </submittedName>
</protein>
<comment type="caution">
    <text evidence="9">The sequence shown here is derived from an EMBL/GenBank/DDBJ whole genome shotgun (WGS) entry which is preliminary data.</text>
</comment>
<feature type="transmembrane region" description="Helical" evidence="7">
    <location>
        <begin position="275"/>
        <end position="299"/>
    </location>
</feature>
<accession>A0A3N2QMB2</accession>
<keyword evidence="3" id="KW-1003">Cell membrane</keyword>
<name>A0A3N2QMB2_9RHOB</name>
<dbReference type="AlphaFoldDB" id="A0A3N2QMB2"/>
<evidence type="ECO:0000313" key="10">
    <source>
        <dbReference type="Proteomes" id="UP000268016"/>
    </source>
</evidence>
<proteinExistence type="inferred from homology"/>
<dbReference type="Pfam" id="PF00528">
    <property type="entry name" value="BPD_transp_1"/>
    <property type="match status" value="1"/>
</dbReference>
<dbReference type="InterPro" id="IPR000515">
    <property type="entry name" value="MetI-like"/>
</dbReference>
<feature type="transmembrane region" description="Helical" evidence="7">
    <location>
        <begin position="99"/>
        <end position="122"/>
    </location>
</feature>
<feature type="transmembrane region" description="Helical" evidence="7">
    <location>
        <begin position="134"/>
        <end position="161"/>
    </location>
</feature>
<dbReference type="PROSITE" id="PS50928">
    <property type="entry name" value="ABC_TM1"/>
    <property type="match status" value="1"/>
</dbReference>
<reference evidence="9 10" key="1">
    <citation type="submission" date="2018-10" db="EMBL/GenBank/DDBJ databases">
        <title>Histidinibacterium lentulum gen. nov., sp. nov., a marine bacterium from the culture broth of Picochlorum sp. 122.</title>
        <authorList>
            <person name="Wang G."/>
        </authorList>
    </citation>
    <scope>NUCLEOTIDE SEQUENCE [LARGE SCALE GENOMIC DNA]</scope>
    <source>
        <strain evidence="9 10">B17</strain>
    </source>
</reference>
<evidence type="ECO:0000256" key="2">
    <source>
        <dbReference type="ARBA" id="ARBA00022448"/>
    </source>
</evidence>
<evidence type="ECO:0000256" key="7">
    <source>
        <dbReference type="RuleBase" id="RU363032"/>
    </source>
</evidence>
<feature type="transmembrane region" description="Helical" evidence="7">
    <location>
        <begin position="9"/>
        <end position="30"/>
    </location>
</feature>
<dbReference type="PANTHER" id="PTHR30465:SF74">
    <property type="entry name" value="OLIGOPEPTIDE TRANSPORT SYSTEM PERMEASE PROTEIN OPPB"/>
    <property type="match status" value="1"/>
</dbReference>
<dbReference type="EMBL" id="RDRB01000012">
    <property type="protein sequence ID" value="ROT96330.1"/>
    <property type="molecule type" value="Genomic_DNA"/>
</dbReference>
<feature type="domain" description="ABC transmembrane type-1" evidence="8">
    <location>
        <begin position="95"/>
        <end position="292"/>
    </location>
</feature>
<dbReference type="Gene3D" id="1.10.3720.10">
    <property type="entry name" value="MetI-like"/>
    <property type="match status" value="1"/>
</dbReference>
<keyword evidence="6 7" id="KW-0472">Membrane</keyword>
<dbReference type="RefSeq" id="WP_123643902.1">
    <property type="nucleotide sequence ID" value="NZ_ML119092.1"/>
</dbReference>
<evidence type="ECO:0000256" key="1">
    <source>
        <dbReference type="ARBA" id="ARBA00004651"/>
    </source>
</evidence>
<evidence type="ECO:0000259" key="8">
    <source>
        <dbReference type="PROSITE" id="PS50928"/>
    </source>
</evidence>
<dbReference type="GO" id="GO:0005886">
    <property type="term" value="C:plasma membrane"/>
    <property type="evidence" value="ECO:0007669"/>
    <property type="project" value="UniProtKB-SubCell"/>
</dbReference>
<dbReference type="GO" id="GO:0055085">
    <property type="term" value="P:transmembrane transport"/>
    <property type="evidence" value="ECO:0007669"/>
    <property type="project" value="InterPro"/>
</dbReference>
<evidence type="ECO:0000256" key="3">
    <source>
        <dbReference type="ARBA" id="ARBA00022475"/>
    </source>
</evidence>
<keyword evidence="2 7" id="KW-0813">Transport</keyword>
<dbReference type="InterPro" id="IPR045621">
    <property type="entry name" value="BPD_transp_1_N"/>
</dbReference>
<evidence type="ECO:0000256" key="6">
    <source>
        <dbReference type="ARBA" id="ARBA00023136"/>
    </source>
</evidence>
<dbReference type="Pfam" id="PF19300">
    <property type="entry name" value="BPD_transp_1_N"/>
    <property type="match status" value="1"/>
</dbReference>
<comment type="similarity">
    <text evidence="7">Belongs to the binding-protein-dependent transport system permease family.</text>
</comment>
<evidence type="ECO:0000256" key="5">
    <source>
        <dbReference type="ARBA" id="ARBA00022989"/>
    </source>
</evidence>
<dbReference type="SUPFAM" id="SSF161098">
    <property type="entry name" value="MetI-like"/>
    <property type="match status" value="1"/>
</dbReference>
<evidence type="ECO:0000313" key="9">
    <source>
        <dbReference type="EMBL" id="ROT96330.1"/>
    </source>
</evidence>
<dbReference type="OrthoDB" id="9807402at2"/>
<organism evidence="9 10">
    <name type="scientific">Histidinibacterium lentulum</name>
    <dbReference type="NCBI Taxonomy" id="2480588"/>
    <lineage>
        <taxon>Bacteria</taxon>
        <taxon>Pseudomonadati</taxon>
        <taxon>Pseudomonadota</taxon>
        <taxon>Alphaproteobacteria</taxon>
        <taxon>Rhodobacterales</taxon>
        <taxon>Paracoccaceae</taxon>
        <taxon>Histidinibacterium</taxon>
    </lineage>
</organism>
<keyword evidence="5 7" id="KW-1133">Transmembrane helix</keyword>
<evidence type="ECO:0000256" key="4">
    <source>
        <dbReference type="ARBA" id="ARBA00022692"/>
    </source>
</evidence>
<keyword evidence="10" id="KW-1185">Reference proteome</keyword>
<gene>
    <name evidence="9" type="ORF">EAT49_19025</name>
</gene>
<dbReference type="Proteomes" id="UP000268016">
    <property type="component" value="Unassembled WGS sequence"/>
</dbReference>
<sequence>MTGYILRRLLSVMVTFFVVSVIIFLMMHSIPGGPFDGGDMPVPEAVRQKLNAQYGLDQPLYVQYGRYMWGVLQFDFGVPFQSPGETVLELLGRAWVPSLVLGGLGVLIGVPLGILLGMAAALKRNSWIDYLASTVATLGLTIPVFVTSMLLILVFSVWLGWLPSSGWGEPERWILPIAAYATIPMATYARYMRSAMLDTLNKPFVTVLRAKGLSERQIVFQHVMRNSSIPLVTVFLPMFIGTATGSIFVEAMFRVPGLGSYFVSSIRTRDYPLEMALMLMLTVMFCLAYLISDILYAWLNPRIRHGGKQE</sequence>
<feature type="transmembrane region" description="Helical" evidence="7">
    <location>
        <begin position="173"/>
        <end position="191"/>
    </location>
</feature>
<dbReference type="PANTHER" id="PTHR30465">
    <property type="entry name" value="INNER MEMBRANE ABC TRANSPORTER"/>
    <property type="match status" value="1"/>
</dbReference>
<keyword evidence="4 7" id="KW-0812">Transmembrane</keyword>